<dbReference type="RefSeq" id="XP_067920095.1">
    <property type="nucleotide sequence ID" value="XM_068067928.1"/>
</dbReference>
<organism evidence="1 2">
    <name type="scientific">Cystoisospora suis</name>
    <dbReference type="NCBI Taxonomy" id="483139"/>
    <lineage>
        <taxon>Eukaryota</taxon>
        <taxon>Sar</taxon>
        <taxon>Alveolata</taxon>
        <taxon>Apicomplexa</taxon>
        <taxon>Conoidasida</taxon>
        <taxon>Coccidia</taxon>
        <taxon>Eucoccidiorida</taxon>
        <taxon>Eimeriorina</taxon>
        <taxon>Sarcocystidae</taxon>
        <taxon>Cystoisospora</taxon>
    </lineage>
</organism>
<comment type="caution">
    <text evidence="1">The sequence shown here is derived from an EMBL/GenBank/DDBJ whole genome shotgun (WGS) entry which is preliminary data.</text>
</comment>
<gene>
    <name evidence="1" type="ORF">CSUI_007784</name>
</gene>
<protein>
    <submittedName>
        <fullName evidence="1">Uncharacterized protein</fullName>
    </submittedName>
</protein>
<evidence type="ECO:0000313" key="2">
    <source>
        <dbReference type="Proteomes" id="UP000221165"/>
    </source>
</evidence>
<reference evidence="1 2" key="1">
    <citation type="journal article" date="2017" name="Int. J. Parasitol.">
        <title>The genome of the protozoan parasite Cystoisospora suis and a reverse vaccinology approach to identify vaccine candidates.</title>
        <authorList>
            <person name="Palmieri N."/>
            <person name="Shrestha A."/>
            <person name="Ruttkowski B."/>
            <person name="Beck T."/>
            <person name="Vogl C."/>
            <person name="Tomley F."/>
            <person name="Blake D.P."/>
            <person name="Joachim A."/>
        </authorList>
    </citation>
    <scope>NUCLEOTIDE SEQUENCE [LARGE SCALE GENOMIC DNA]</scope>
    <source>
        <strain evidence="1 2">Wien I</strain>
    </source>
</reference>
<feature type="non-terminal residue" evidence="1">
    <location>
        <position position="42"/>
    </location>
</feature>
<dbReference type="Proteomes" id="UP000221165">
    <property type="component" value="Unassembled WGS sequence"/>
</dbReference>
<sequence length="42" mass="4561">MLNHDGCVALKIMGLCLNFHECQSLGIFCCHAVVCGQKTPPE</sequence>
<accession>A0A2C6KLG0</accession>
<keyword evidence="2" id="KW-1185">Reference proteome</keyword>
<evidence type="ECO:0000313" key="1">
    <source>
        <dbReference type="EMBL" id="PHJ18387.1"/>
    </source>
</evidence>
<dbReference type="GeneID" id="94431139"/>
<dbReference type="AlphaFoldDB" id="A0A2C6KLG0"/>
<dbReference type="VEuPathDB" id="ToxoDB:CSUI_007784"/>
<proteinExistence type="predicted"/>
<name>A0A2C6KLG0_9APIC</name>
<dbReference type="EMBL" id="MIGC01004183">
    <property type="protein sequence ID" value="PHJ18387.1"/>
    <property type="molecule type" value="Genomic_DNA"/>
</dbReference>